<comment type="subcellular location">
    <subcellularLocation>
        <location evidence="1">Secreted</location>
    </subcellularLocation>
</comment>
<evidence type="ECO:0000313" key="7">
    <source>
        <dbReference type="Proteomes" id="UP001230328"/>
    </source>
</evidence>
<organism evidence="6 7">
    <name type="scientific">Streptomyces umbrinus</name>
    <dbReference type="NCBI Taxonomy" id="67370"/>
    <lineage>
        <taxon>Bacteria</taxon>
        <taxon>Bacillati</taxon>
        <taxon>Actinomycetota</taxon>
        <taxon>Actinomycetes</taxon>
        <taxon>Kitasatosporales</taxon>
        <taxon>Streptomycetaceae</taxon>
        <taxon>Streptomyces</taxon>
        <taxon>Streptomyces phaeochromogenes group</taxon>
    </lineage>
</organism>
<evidence type="ECO:0000256" key="1">
    <source>
        <dbReference type="ARBA" id="ARBA00004613"/>
    </source>
</evidence>
<dbReference type="Proteomes" id="UP001230328">
    <property type="component" value="Unassembled WGS sequence"/>
</dbReference>
<feature type="signal peptide" evidence="5">
    <location>
        <begin position="1"/>
        <end position="29"/>
    </location>
</feature>
<evidence type="ECO:0000256" key="4">
    <source>
        <dbReference type="SAM" id="MobiDB-lite"/>
    </source>
</evidence>
<evidence type="ECO:0000256" key="3">
    <source>
        <dbReference type="ARBA" id="ARBA00023026"/>
    </source>
</evidence>
<dbReference type="InterPro" id="IPR050708">
    <property type="entry name" value="T6SS_VgrG/RHS"/>
</dbReference>
<accession>A0ABU0TBX2</accession>
<dbReference type="PANTHER" id="PTHR32305:SF17">
    <property type="entry name" value="TRNA NUCLEASE WAPA"/>
    <property type="match status" value="1"/>
</dbReference>
<keyword evidence="5" id="KW-0732">Signal</keyword>
<dbReference type="RefSeq" id="WP_307530510.1">
    <property type="nucleotide sequence ID" value="NZ_JAUSZI010000002.1"/>
</dbReference>
<keyword evidence="2" id="KW-0964">Secreted</keyword>
<comment type="caution">
    <text evidence="6">The sequence shown here is derived from an EMBL/GenBank/DDBJ whole genome shotgun (WGS) entry which is preliminary data.</text>
</comment>
<feature type="region of interest" description="Disordered" evidence="4">
    <location>
        <begin position="955"/>
        <end position="976"/>
    </location>
</feature>
<dbReference type="InterPro" id="IPR022385">
    <property type="entry name" value="Rhs_assc_core"/>
</dbReference>
<dbReference type="InterPro" id="IPR003284">
    <property type="entry name" value="Sal_SpvB"/>
</dbReference>
<reference evidence="6 7" key="1">
    <citation type="submission" date="2023-07" db="EMBL/GenBank/DDBJ databases">
        <title>Comparative genomics of wheat-associated soil bacteria to identify genetic determinants of phenazine resistance.</title>
        <authorList>
            <person name="Mouncey N."/>
        </authorList>
    </citation>
    <scope>NUCLEOTIDE SEQUENCE [LARGE SCALE GENOMIC DNA]</scope>
    <source>
        <strain evidence="6 7">V2I4</strain>
    </source>
</reference>
<dbReference type="EMBL" id="JAUSZI010000002">
    <property type="protein sequence ID" value="MDQ1033304.1"/>
    <property type="molecule type" value="Genomic_DNA"/>
</dbReference>
<dbReference type="NCBIfam" id="TIGR01643">
    <property type="entry name" value="YD_repeat_2x"/>
    <property type="match status" value="3"/>
</dbReference>
<dbReference type="Pfam" id="PF05593">
    <property type="entry name" value="RHS_repeat"/>
    <property type="match status" value="3"/>
</dbReference>
<dbReference type="Gene3D" id="2.180.10.10">
    <property type="entry name" value="RHS repeat-associated core"/>
    <property type="match status" value="2"/>
</dbReference>
<feature type="region of interest" description="Disordered" evidence="4">
    <location>
        <begin position="1842"/>
        <end position="1875"/>
    </location>
</feature>
<name>A0ABU0TBX2_9ACTN</name>
<feature type="chain" id="PRO_5045173895" evidence="5">
    <location>
        <begin position="30"/>
        <end position="2049"/>
    </location>
</feature>
<gene>
    <name evidence="6" type="ORF">QF035_010886</name>
</gene>
<keyword evidence="7" id="KW-1185">Reference proteome</keyword>
<keyword evidence="3" id="KW-0843">Virulence</keyword>
<dbReference type="Pfam" id="PF03534">
    <property type="entry name" value="SpvB"/>
    <property type="match status" value="1"/>
</dbReference>
<dbReference type="PANTHER" id="PTHR32305">
    <property type="match status" value="1"/>
</dbReference>
<feature type="compositionally biased region" description="Polar residues" evidence="4">
    <location>
        <begin position="955"/>
        <end position="974"/>
    </location>
</feature>
<proteinExistence type="predicted"/>
<dbReference type="InterPro" id="IPR031325">
    <property type="entry name" value="RHS_repeat"/>
</dbReference>
<evidence type="ECO:0000256" key="2">
    <source>
        <dbReference type="ARBA" id="ARBA00022525"/>
    </source>
</evidence>
<protein>
    <submittedName>
        <fullName evidence="6">RHS repeat-associated protein</fullName>
    </submittedName>
</protein>
<sequence>MIMRRFIASGTAVTLVVGLVAGIQSPAGADESWPPIKPDRAHLVDTAKVPVKAPPPDKVAEAVAKWKPTASWPAAGKAEVTPPAAATQFGARRVRAKALPVWVGAASESVLLGGAGKSATPPTVQVEMIDHPSAKRRSVDGLMLKLSRTDGKTEPGKVSLTVDYSSFRHAYGGDWAARLRLVEVPNNGSAGKVLTTTNDVEAGTATADVTVARAGSTFALTAAPNGETGDYKATSLSPSGSWAVSTQSGDFTYSYPLKVPAAPGGLEPDLSLSYSSGSVDGQTAATNNQASAMGLGWDMWPGSIERSYMGCADDITDPLKKTGDLCWETDNASLSLDGRSSRLVYAGGNRWRPEKDDGSRIERLTGVDNGDKGGSEGVGEHWKLTTTDGTQYFFGQTKTSAWTVPVFGNEDGEPCKQATFDASWCDQAYRWNLDKVIDTHGNTITYSYTPETNNYGRNLSGAKTTRYVRGGILDRIEYGGRNGEHPAAQVVLDHAERGGPDVPSDQACADGQNCGTKFSPTFWSTKRLSTITTQVWNGSAYKDVDRWTFEHSYPPNTDNTTPSLWLHGITHTGLASGDNIVGQAIELPKVTFSGTQLPNRLNSDTDGLLPMNKWRINQINNESGGTVSVYYDGTDCSPTSPPAAQGNTKRCFPAIWTPDGDIQRNDWMNKYRVQSVALQDRVGGQQTETTSYEYVGGTAWKYDDNPLVPAARRTWSQYRGYEKVRVLSGDPTKVTQSSTLHQYFRGMGGDPITDSQGATWPDDDQLSGFQREQITYEGAGGPVVSSVINDPLKRDPTAIHGTLKSHVVEVEKTTTRTTLKPGGLRTTEVTTKYNAEHLPIEVNDLGDVDVATDNRCVTTRYARNETSWQLELVSEEWTDAVACGTTPSYPRDAVSHNRTYYDGGALGAAPTAGDATKVEELKAYVDGEATYIPKTRSTFDGYGRVLEAVDPLNRKTTTSYSPQTGLPTSTTATNPMDVANLSDDHVTTTTLDPVLGRPVKVADPNGRRTDLTYDALGRLVGVWKPGRSKDSGDSPNTRYAYGVRPDGPSWVSTEVLKPNGNTQTGYELFDGFLRSRQKQAVGPGPAGQGPLRVLTDTLYDSRGLAVQANGPYADTGTPGTTLAGVDDTKVPAMTRTTFDGAERPTVTAVHSLGTELHKTTTAYFGDRTETTPPEGGTPVTTYTDARGQLSEQRQFYAAATPTGDHNKTRYTYTNTGEIETITDAAGSTWRYTYDLLGRQVGISDPDKGQSTKTYDDAGQLTSTKDARGKTLGYRHDALGRKIEERLETANGPKVLANWTYDTLFKGQLTSSTRYVGTEKYTTAITGYDAAYRPTGKTLTLPSSLSPLNISLTTKSTYKVDGSPATVTLPALPGVAEETLTYGYDSLGLPFEMKANSGFKYVYDTAYSEFGELSQIQFGDLPASGQTAQQVAQTFYYKQGTRWLDRAVVQRQGGQPGSVQDLNYSYDKAGNVTSVADRPEIGTADVQCFTYDGLRRLSDAWTTTAATCGSPGNSGGGPAPYWTSYTYDAVGNRLSATQHGVGSGAAATATTSRYNYPDDDEEQPNTVSSITAGGTAVTAAGAYDYDETGNMTTRPGPSGTQTLTWSPQGKLETITSGSVTTTNSYDADQGLIASTDTGATTVYFGGDEIRYDKTTRRSASTRHYTFSGRTIAVRDAGGLKWLSPDHHGTDGVIVNAADSATALRRSDPFGNPRGTQPAWTGSRGFVGGTELPSGLTQLGVRQYDPNLGRFLSVDPVLDPKDPQQLNAYAYAINNPTTMTDPDGLKYFIDLDGSDAAPSRSAAKTMGYYNWKMAIYKASMRVWKRRCPPFGSFGCILNKPRKPNLFDPRDINPRYVKPKAKPTSKPESKSKPAEPVQFDRPIVTEDLNNSDAKGSTSICPSVAIAAGYGAGANACLSMDSNGFTFNAGVKQFGTEGAFAAADIGLMYNSGSADQINGGSGTYAQASLGGHLGGGGTLAAGVERSFDGELASYAQASLGIGLGAAVGEAGVTHGVNSGYFKWPWVDHVNVRVVDLPYRNPLAPKTSGWDRFS</sequence>
<evidence type="ECO:0000313" key="6">
    <source>
        <dbReference type="EMBL" id="MDQ1033304.1"/>
    </source>
</evidence>
<dbReference type="InterPro" id="IPR006530">
    <property type="entry name" value="YD"/>
</dbReference>
<dbReference type="NCBIfam" id="TIGR03696">
    <property type="entry name" value="Rhs_assc_core"/>
    <property type="match status" value="1"/>
</dbReference>
<evidence type="ECO:0000256" key="5">
    <source>
        <dbReference type="SAM" id="SignalP"/>
    </source>
</evidence>